<protein>
    <submittedName>
        <fullName evidence="1">Uncharacterized protein</fullName>
    </submittedName>
</protein>
<evidence type="ECO:0000313" key="2">
    <source>
        <dbReference type="Proteomes" id="UP000198556"/>
    </source>
</evidence>
<sequence length="67" mass="7821">MALFDCDHNSLAHLHQTSPKKTVYLYAQEKDYLRIVLTNFYGDYQVHFDEVNDQNSVAAMIICIVRI</sequence>
<dbReference type="AlphaFoldDB" id="A0A1H9KCK7"/>
<evidence type="ECO:0000313" key="1">
    <source>
        <dbReference type="EMBL" id="SEQ96890.1"/>
    </source>
</evidence>
<gene>
    <name evidence="1" type="ORF">SAMN05421767_1132</name>
</gene>
<dbReference type="STRING" id="137733.SAMN05421767_1132"/>
<name>A0A1H9KCK7_9LACT</name>
<proteinExistence type="predicted"/>
<reference evidence="1 2" key="1">
    <citation type="submission" date="2016-10" db="EMBL/GenBank/DDBJ databases">
        <authorList>
            <person name="de Groot N.N."/>
        </authorList>
    </citation>
    <scope>NUCLEOTIDE SEQUENCE [LARGE SCALE GENOMIC DNA]</scope>
    <source>
        <strain evidence="1 2">DSM 15827</strain>
    </source>
</reference>
<dbReference type="Proteomes" id="UP000198556">
    <property type="component" value="Unassembled WGS sequence"/>
</dbReference>
<dbReference type="RefSeq" id="WP_089746459.1">
    <property type="nucleotide sequence ID" value="NZ_FOGF01000013.1"/>
</dbReference>
<organism evidence="1 2">
    <name type="scientific">Granulicatella balaenopterae</name>
    <dbReference type="NCBI Taxonomy" id="137733"/>
    <lineage>
        <taxon>Bacteria</taxon>
        <taxon>Bacillati</taxon>
        <taxon>Bacillota</taxon>
        <taxon>Bacilli</taxon>
        <taxon>Lactobacillales</taxon>
        <taxon>Carnobacteriaceae</taxon>
        <taxon>Granulicatella</taxon>
    </lineage>
</organism>
<accession>A0A1H9KCK7</accession>
<dbReference type="EMBL" id="FOGF01000013">
    <property type="protein sequence ID" value="SEQ96890.1"/>
    <property type="molecule type" value="Genomic_DNA"/>
</dbReference>
<keyword evidence="2" id="KW-1185">Reference proteome</keyword>